<evidence type="ECO:0000313" key="1">
    <source>
        <dbReference type="EMBL" id="TGZ55510.1"/>
    </source>
</evidence>
<proteinExistence type="predicted"/>
<name>A0A4S2KZC3_9HYME</name>
<dbReference type="AlphaFoldDB" id="A0A4S2KZC3"/>
<dbReference type="EMBL" id="QBLH01000455">
    <property type="protein sequence ID" value="TGZ55510.1"/>
    <property type="molecule type" value="Genomic_DNA"/>
</dbReference>
<keyword evidence="2" id="KW-1185">Reference proteome</keyword>
<sequence>MARVTVSVDVKPTHYSLSAGAPCPNLFFFHGSKMRREEMDASEAKRRCWLARSSRGRTSWSEDRPGPSAFRAYANCVLSEKGGNDGNSRSGSHRCLIDASTLLRPNRACKSRNLFLFCK</sequence>
<gene>
    <name evidence="1" type="ORF">DBV15_06698</name>
</gene>
<comment type="caution">
    <text evidence="1">The sequence shown here is derived from an EMBL/GenBank/DDBJ whole genome shotgun (WGS) entry which is preliminary data.</text>
</comment>
<accession>A0A4S2KZC3</accession>
<evidence type="ECO:0000313" key="2">
    <source>
        <dbReference type="Proteomes" id="UP000310200"/>
    </source>
</evidence>
<feature type="non-terminal residue" evidence="1">
    <location>
        <position position="119"/>
    </location>
</feature>
<organism evidence="1 2">
    <name type="scientific">Temnothorax longispinosus</name>
    <dbReference type="NCBI Taxonomy" id="300112"/>
    <lineage>
        <taxon>Eukaryota</taxon>
        <taxon>Metazoa</taxon>
        <taxon>Ecdysozoa</taxon>
        <taxon>Arthropoda</taxon>
        <taxon>Hexapoda</taxon>
        <taxon>Insecta</taxon>
        <taxon>Pterygota</taxon>
        <taxon>Neoptera</taxon>
        <taxon>Endopterygota</taxon>
        <taxon>Hymenoptera</taxon>
        <taxon>Apocrita</taxon>
        <taxon>Aculeata</taxon>
        <taxon>Formicoidea</taxon>
        <taxon>Formicidae</taxon>
        <taxon>Myrmicinae</taxon>
        <taxon>Temnothorax</taxon>
    </lineage>
</organism>
<reference evidence="1 2" key="1">
    <citation type="journal article" date="2019" name="Philos. Trans. R. Soc. Lond., B, Biol. Sci.">
        <title>Ant behaviour and brain gene expression of defending hosts depend on the ecological success of the intruding social parasite.</title>
        <authorList>
            <person name="Kaur R."/>
            <person name="Stoldt M."/>
            <person name="Jongepier E."/>
            <person name="Feldmeyer B."/>
            <person name="Menzel F."/>
            <person name="Bornberg-Bauer E."/>
            <person name="Foitzik S."/>
        </authorList>
    </citation>
    <scope>NUCLEOTIDE SEQUENCE [LARGE SCALE GENOMIC DNA]</scope>
    <source>
        <tissue evidence="1">Whole body</tissue>
    </source>
</reference>
<dbReference type="Proteomes" id="UP000310200">
    <property type="component" value="Unassembled WGS sequence"/>
</dbReference>
<protein>
    <submittedName>
        <fullName evidence="1">Uncharacterized protein</fullName>
    </submittedName>
</protein>